<dbReference type="GO" id="GO:0016491">
    <property type="term" value="F:oxidoreductase activity"/>
    <property type="evidence" value="ECO:0007669"/>
    <property type="project" value="InterPro"/>
</dbReference>
<dbReference type="Pfam" id="PF00264">
    <property type="entry name" value="Tyrosinase"/>
    <property type="match status" value="1"/>
</dbReference>
<dbReference type="EMBL" id="KZ993496">
    <property type="protein sequence ID" value="RKP04727.1"/>
    <property type="molecule type" value="Genomic_DNA"/>
</dbReference>
<name>A0A4P9XGI5_9FUNG</name>
<dbReference type="InterPro" id="IPR008922">
    <property type="entry name" value="Di-copper_centre_dom_sf"/>
</dbReference>
<keyword evidence="2" id="KW-0186">Copper</keyword>
<evidence type="ECO:0000313" key="5">
    <source>
        <dbReference type="Proteomes" id="UP000271241"/>
    </source>
</evidence>
<dbReference type="STRING" id="78915.A0A4P9XGI5"/>
<dbReference type="PROSITE" id="PS00498">
    <property type="entry name" value="TYROSINASE_2"/>
    <property type="match status" value="1"/>
</dbReference>
<feature type="non-terminal residue" evidence="4">
    <location>
        <position position="218"/>
    </location>
</feature>
<dbReference type="Gene3D" id="1.10.1280.10">
    <property type="entry name" value="Di-copper center containing domain from catechol oxidase"/>
    <property type="match status" value="1"/>
</dbReference>
<dbReference type="PRINTS" id="PR00092">
    <property type="entry name" value="TYROSINASE"/>
</dbReference>
<dbReference type="OrthoDB" id="6132182at2759"/>
<evidence type="ECO:0000256" key="2">
    <source>
        <dbReference type="ARBA" id="ARBA00023008"/>
    </source>
</evidence>
<dbReference type="PANTHER" id="PTHR11474:SF126">
    <property type="entry name" value="TYROSINASE-LIKE PROTEIN TYR-1-RELATED"/>
    <property type="match status" value="1"/>
</dbReference>
<feature type="domain" description="Tyrosinase copper-binding" evidence="3">
    <location>
        <begin position="188"/>
        <end position="199"/>
    </location>
</feature>
<dbReference type="AlphaFoldDB" id="A0A4P9XGI5"/>
<evidence type="ECO:0000313" key="4">
    <source>
        <dbReference type="EMBL" id="RKP04727.1"/>
    </source>
</evidence>
<dbReference type="InterPro" id="IPR050316">
    <property type="entry name" value="Tyrosinase/Hemocyanin"/>
</dbReference>
<evidence type="ECO:0000259" key="3">
    <source>
        <dbReference type="PROSITE" id="PS00498"/>
    </source>
</evidence>
<keyword evidence="1" id="KW-0479">Metal-binding</keyword>
<organism evidence="4 5">
    <name type="scientific">Thamnocephalis sphaerospora</name>
    <dbReference type="NCBI Taxonomy" id="78915"/>
    <lineage>
        <taxon>Eukaryota</taxon>
        <taxon>Fungi</taxon>
        <taxon>Fungi incertae sedis</taxon>
        <taxon>Zoopagomycota</taxon>
        <taxon>Zoopagomycotina</taxon>
        <taxon>Zoopagomycetes</taxon>
        <taxon>Zoopagales</taxon>
        <taxon>Sigmoideomycetaceae</taxon>
        <taxon>Thamnocephalis</taxon>
    </lineage>
</organism>
<dbReference type="InterPro" id="IPR002227">
    <property type="entry name" value="Tyrosinase_Cu-bd"/>
</dbReference>
<reference evidence="5" key="1">
    <citation type="journal article" date="2018" name="Nat. Microbiol.">
        <title>Leveraging single-cell genomics to expand the fungal tree of life.</title>
        <authorList>
            <person name="Ahrendt S.R."/>
            <person name="Quandt C.A."/>
            <person name="Ciobanu D."/>
            <person name="Clum A."/>
            <person name="Salamov A."/>
            <person name="Andreopoulos B."/>
            <person name="Cheng J.F."/>
            <person name="Woyke T."/>
            <person name="Pelin A."/>
            <person name="Henrissat B."/>
            <person name="Reynolds N.K."/>
            <person name="Benny G.L."/>
            <person name="Smith M.E."/>
            <person name="James T.Y."/>
            <person name="Grigoriev I.V."/>
        </authorList>
    </citation>
    <scope>NUCLEOTIDE SEQUENCE [LARGE SCALE GENOMIC DNA]</scope>
    <source>
        <strain evidence="5">RSA 1356</strain>
    </source>
</reference>
<keyword evidence="5" id="KW-1185">Reference proteome</keyword>
<sequence>RREIRTLSEKERNVYFGAIKKLQLGPRPNTYDRFVDLHVKFANSTHGFPEFLPWHRAYILDFEKALREIDASIALPYWDWSYDSQAPELSPVWSPDWYGGNGRSSDNCVIDGQWANWEPFYPVPHCLTREWNNNTNIISAYHPPEAIRYFQENTQLYDDFRLYLEVPAHVLVHLSIGGEMATLFSPNDPLFWLHHAFIDKVWADWQELSPRNSEAYDG</sequence>
<dbReference type="PANTHER" id="PTHR11474">
    <property type="entry name" value="TYROSINASE FAMILY MEMBER"/>
    <property type="match status" value="1"/>
</dbReference>
<dbReference type="Proteomes" id="UP000271241">
    <property type="component" value="Unassembled WGS sequence"/>
</dbReference>
<protein>
    <recommendedName>
        <fullName evidence="3">Tyrosinase copper-binding domain-containing protein</fullName>
    </recommendedName>
</protein>
<accession>A0A4P9XGI5</accession>
<evidence type="ECO:0000256" key="1">
    <source>
        <dbReference type="ARBA" id="ARBA00022723"/>
    </source>
</evidence>
<proteinExistence type="predicted"/>
<dbReference type="GO" id="GO:0046872">
    <property type="term" value="F:metal ion binding"/>
    <property type="evidence" value="ECO:0007669"/>
    <property type="project" value="UniProtKB-KW"/>
</dbReference>
<gene>
    <name evidence="4" type="ORF">THASP1DRAFT_10222</name>
</gene>
<feature type="non-terminal residue" evidence="4">
    <location>
        <position position="1"/>
    </location>
</feature>
<dbReference type="SUPFAM" id="SSF48056">
    <property type="entry name" value="Di-copper centre-containing domain"/>
    <property type="match status" value="1"/>
</dbReference>